<dbReference type="AlphaFoldDB" id="A0A914Q6H8"/>
<dbReference type="PROSITE" id="PS50240">
    <property type="entry name" value="TRYPSIN_DOM"/>
    <property type="match status" value="1"/>
</dbReference>
<dbReference type="InterPro" id="IPR043504">
    <property type="entry name" value="Peptidase_S1_PA_chymotrypsin"/>
</dbReference>
<dbReference type="Pfam" id="PF00089">
    <property type="entry name" value="Trypsin"/>
    <property type="match status" value="1"/>
</dbReference>
<protein>
    <submittedName>
        <fullName evidence="4">Peptidase S1 domain-containing protein</fullName>
    </submittedName>
</protein>
<dbReference type="PANTHER" id="PTHR24260:SF136">
    <property type="entry name" value="GH08193P-RELATED"/>
    <property type="match status" value="1"/>
</dbReference>
<evidence type="ECO:0000259" key="2">
    <source>
        <dbReference type="PROSITE" id="PS50240"/>
    </source>
</evidence>
<feature type="domain" description="Peptidase S1" evidence="2">
    <location>
        <begin position="1"/>
        <end position="244"/>
    </location>
</feature>
<sequence length="299" mass="32581">MAIEGPRLNGTESDICSSTIISRRHILTAAHCIHIGMDFENMTGQAVYRAQGVFIHYRPKDKVVEVGGALKAKKFYLDLHNYAIAPKIYVHPSYVNVKKCINDIAIIEFPVGTNLNITPIALASDYVEKEGDMAIAAGYGIYKNIPDPADPNKSITEVPAVLQNTTVPIRINFPGVPSTVIAAGKYETYAYSGDSGGPLMIERNGKIYQIGIASSAAALHTTKFAMNAYTRVSLQCDWISNMTKGEAKCEPLPPYVNPQPAVEPIVTNKPAPEALKGNSNIGFSFNILLFFFIGVFFFA</sequence>
<reference evidence="4" key="1">
    <citation type="submission" date="2022-11" db="UniProtKB">
        <authorList>
            <consortium name="WormBaseParasite"/>
        </authorList>
    </citation>
    <scope>IDENTIFICATION</scope>
</reference>
<proteinExistence type="predicted"/>
<dbReference type="InterPro" id="IPR018114">
    <property type="entry name" value="TRYPSIN_HIS"/>
</dbReference>
<dbReference type="PROSITE" id="PS00134">
    <property type="entry name" value="TRYPSIN_HIS"/>
    <property type="match status" value="1"/>
</dbReference>
<accession>A0A914Q6H8</accession>
<keyword evidence="1" id="KW-1133">Transmembrane helix</keyword>
<organism evidence="3 4">
    <name type="scientific">Panagrolaimus davidi</name>
    <dbReference type="NCBI Taxonomy" id="227884"/>
    <lineage>
        <taxon>Eukaryota</taxon>
        <taxon>Metazoa</taxon>
        <taxon>Ecdysozoa</taxon>
        <taxon>Nematoda</taxon>
        <taxon>Chromadorea</taxon>
        <taxon>Rhabditida</taxon>
        <taxon>Tylenchina</taxon>
        <taxon>Panagrolaimomorpha</taxon>
        <taxon>Panagrolaimoidea</taxon>
        <taxon>Panagrolaimidae</taxon>
        <taxon>Panagrolaimus</taxon>
    </lineage>
</organism>
<dbReference type="InterPro" id="IPR001314">
    <property type="entry name" value="Peptidase_S1A"/>
</dbReference>
<keyword evidence="3" id="KW-1185">Reference proteome</keyword>
<name>A0A914Q6H8_9BILA</name>
<dbReference type="SUPFAM" id="SSF50494">
    <property type="entry name" value="Trypsin-like serine proteases"/>
    <property type="match status" value="1"/>
</dbReference>
<keyword evidence="1" id="KW-0472">Membrane</keyword>
<keyword evidence="1" id="KW-0812">Transmembrane</keyword>
<dbReference type="SMART" id="SM00020">
    <property type="entry name" value="Tryp_SPc"/>
    <property type="match status" value="1"/>
</dbReference>
<dbReference type="PANTHER" id="PTHR24260">
    <property type="match status" value="1"/>
</dbReference>
<dbReference type="GO" id="GO:0006508">
    <property type="term" value="P:proteolysis"/>
    <property type="evidence" value="ECO:0007669"/>
    <property type="project" value="InterPro"/>
</dbReference>
<feature type="transmembrane region" description="Helical" evidence="1">
    <location>
        <begin position="281"/>
        <end position="298"/>
    </location>
</feature>
<dbReference type="InterPro" id="IPR051333">
    <property type="entry name" value="CLIP_Serine_Protease"/>
</dbReference>
<dbReference type="Gene3D" id="2.40.10.10">
    <property type="entry name" value="Trypsin-like serine proteases"/>
    <property type="match status" value="1"/>
</dbReference>
<dbReference type="PRINTS" id="PR00722">
    <property type="entry name" value="CHYMOTRYPSIN"/>
</dbReference>
<dbReference type="WBParaSite" id="PDA_v2.g24593.t1">
    <property type="protein sequence ID" value="PDA_v2.g24593.t1"/>
    <property type="gene ID" value="PDA_v2.g24593"/>
</dbReference>
<dbReference type="InterPro" id="IPR009003">
    <property type="entry name" value="Peptidase_S1_PA"/>
</dbReference>
<evidence type="ECO:0000313" key="3">
    <source>
        <dbReference type="Proteomes" id="UP000887578"/>
    </source>
</evidence>
<evidence type="ECO:0000313" key="4">
    <source>
        <dbReference type="WBParaSite" id="PDA_v2.g24593.t1"/>
    </source>
</evidence>
<dbReference type="InterPro" id="IPR001254">
    <property type="entry name" value="Trypsin_dom"/>
</dbReference>
<dbReference type="Proteomes" id="UP000887578">
    <property type="component" value="Unplaced"/>
</dbReference>
<evidence type="ECO:0000256" key="1">
    <source>
        <dbReference type="SAM" id="Phobius"/>
    </source>
</evidence>
<dbReference type="GO" id="GO:0004252">
    <property type="term" value="F:serine-type endopeptidase activity"/>
    <property type="evidence" value="ECO:0007669"/>
    <property type="project" value="InterPro"/>
</dbReference>